<keyword evidence="2" id="KW-0812">Transmembrane</keyword>
<evidence type="ECO:0000313" key="4">
    <source>
        <dbReference type="EMBL" id="PJF31160.1"/>
    </source>
</evidence>
<evidence type="ECO:0000259" key="3">
    <source>
        <dbReference type="Pfam" id="PF18915"/>
    </source>
</evidence>
<accession>A0A2M8P0T7</accession>
<proteinExistence type="predicted"/>
<feature type="region of interest" description="Disordered" evidence="1">
    <location>
        <begin position="308"/>
        <end position="436"/>
    </location>
</feature>
<evidence type="ECO:0000313" key="5">
    <source>
        <dbReference type="Proteomes" id="UP000228921"/>
    </source>
</evidence>
<dbReference type="EMBL" id="PGTK01000004">
    <property type="protein sequence ID" value="PJF31160.1"/>
    <property type="molecule type" value="Genomic_DNA"/>
</dbReference>
<keyword evidence="2" id="KW-1133">Transmembrane helix</keyword>
<feature type="region of interest" description="Disordered" evidence="1">
    <location>
        <begin position="231"/>
        <end position="255"/>
    </location>
</feature>
<organism evidence="4 5">
    <name type="scientific">Candidatus Thermofonsia Clade 1 bacterium</name>
    <dbReference type="NCBI Taxonomy" id="2364210"/>
    <lineage>
        <taxon>Bacteria</taxon>
        <taxon>Bacillati</taxon>
        <taxon>Chloroflexota</taxon>
        <taxon>Candidatus Thermofontia</taxon>
        <taxon>Candidatus Thermofonsia Clade 1</taxon>
    </lineage>
</organism>
<dbReference type="InterPro" id="IPR043725">
    <property type="entry name" value="DUF5667"/>
</dbReference>
<feature type="transmembrane region" description="Helical" evidence="2">
    <location>
        <begin position="85"/>
        <end position="106"/>
    </location>
</feature>
<reference evidence="4 5" key="1">
    <citation type="submission" date="2017-11" db="EMBL/GenBank/DDBJ databases">
        <title>Evolution of Phototrophy in the Chloroflexi Phylum Driven by Horizontal Gene Transfer.</title>
        <authorList>
            <person name="Ward L.M."/>
            <person name="Hemp J."/>
            <person name="Shih P.M."/>
            <person name="Mcglynn S.E."/>
            <person name="Fischer W."/>
        </authorList>
    </citation>
    <scope>NUCLEOTIDE SEQUENCE [LARGE SCALE GENOMIC DNA]</scope>
    <source>
        <strain evidence="4">CP2_2F</strain>
    </source>
</reference>
<keyword evidence="2" id="KW-0472">Membrane</keyword>
<evidence type="ECO:0000256" key="1">
    <source>
        <dbReference type="SAM" id="MobiDB-lite"/>
    </source>
</evidence>
<dbReference type="AlphaFoldDB" id="A0A2M8P0T7"/>
<name>A0A2M8P0T7_9CHLR</name>
<feature type="compositionally biased region" description="Pro residues" evidence="1">
    <location>
        <begin position="317"/>
        <end position="329"/>
    </location>
</feature>
<gene>
    <name evidence="4" type="ORF">CUN51_04630</name>
</gene>
<feature type="compositionally biased region" description="Low complexity" evidence="1">
    <location>
        <begin position="396"/>
        <end position="408"/>
    </location>
</feature>
<feature type="domain" description="DUF5667" evidence="3">
    <location>
        <begin position="111"/>
        <end position="179"/>
    </location>
</feature>
<sequence length="436" mass="46065">MPPRLTDPQEIFEACLRAVQRGEVSIDECVKRYPEFKALGALLRSALALRALGAESLSAEGRAAIERRLRAAYALRVRPPRRGMWRLLAVAASLSLVFGLIALLALTSLSSLPDEPLYGVKRAIERLALTLNGESPQLLAAHARERLNEIELLAVKGVPVPPSLLEQAVQSLQRALDALPDGAERDTLRTRGIEALQFVATLRPESSESALRLAQALLPTPSAPTQTAIAVQPSPTLSPTPTLTTTPSPTATHTLTPTLTLTQTPTVTHTPTITPTDTPTAFTIIIPLATQLPSPTLTPTVTPILPTRTPTPTLPTAAPPPVTPVPLPTLTPTATPLILPPVLPTDTPKPEVEEAAANSPESGETPTPSPTPTLPPCDPNAPPPPLRFDDQGTPLPTFTPTPCATYTPTPSPTPQLELTTTPSGNLEPPVETPSTS</sequence>
<feature type="compositionally biased region" description="Low complexity" evidence="1">
    <location>
        <begin position="233"/>
        <end position="255"/>
    </location>
</feature>
<protein>
    <recommendedName>
        <fullName evidence="3">DUF5667 domain-containing protein</fullName>
    </recommendedName>
</protein>
<feature type="compositionally biased region" description="Pro residues" evidence="1">
    <location>
        <begin position="367"/>
        <end position="386"/>
    </location>
</feature>
<dbReference type="Pfam" id="PF18915">
    <property type="entry name" value="DUF5667"/>
    <property type="match status" value="1"/>
</dbReference>
<evidence type="ECO:0000256" key="2">
    <source>
        <dbReference type="SAM" id="Phobius"/>
    </source>
</evidence>
<comment type="caution">
    <text evidence="4">The sequence shown here is derived from an EMBL/GenBank/DDBJ whole genome shotgun (WGS) entry which is preliminary data.</text>
</comment>
<dbReference type="Proteomes" id="UP000228921">
    <property type="component" value="Unassembled WGS sequence"/>
</dbReference>